<feature type="chain" id="PRO_5022213197" evidence="1">
    <location>
        <begin position="23"/>
        <end position="246"/>
    </location>
</feature>
<proteinExistence type="predicted"/>
<keyword evidence="1" id="KW-0732">Signal</keyword>
<dbReference type="OrthoDB" id="935695at2"/>
<dbReference type="Pfam" id="PF14247">
    <property type="entry name" value="DUF4344"/>
    <property type="match status" value="2"/>
</dbReference>
<organism evidence="2 3">
    <name type="scientific">Paracoccus sulfuroxidans</name>
    <dbReference type="NCBI Taxonomy" id="384678"/>
    <lineage>
        <taxon>Bacteria</taxon>
        <taxon>Pseudomonadati</taxon>
        <taxon>Pseudomonadota</taxon>
        <taxon>Alphaproteobacteria</taxon>
        <taxon>Rhodobacterales</taxon>
        <taxon>Paracoccaceae</taxon>
        <taxon>Paracoccus</taxon>
    </lineage>
</organism>
<gene>
    <name evidence="2" type="ORF">IQ24_01473</name>
</gene>
<evidence type="ECO:0000313" key="3">
    <source>
        <dbReference type="Proteomes" id="UP000316225"/>
    </source>
</evidence>
<dbReference type="Proteomes" id="UP000316225">
    <property type="component" value="Unassembled WGS sequence"/>
</dbReference>
<dbReference type="RefSeq" id="WP_145397175.1">
    <property type="nucleotide sequence ID" value="NZ_VLKU01000004.1"/>
</dbReference>
<reference evidence="2 3" key="1">
    <citation type="journal article" date="2015" name="Stand. Genomic Sci.">
        <title>Genomic Encyclopedia of Bacterial and Archaeal Type Strains, Phase III: the genomes of soil and plant-associated and newly described type strains.</title>
        <authorList>
            <person name="Whitman W.B."/>
            <person name="Woyke T."/>
            <person name="Klenk H.P."/>
            <person name="Zhou Y."/>
            <person name="Lilburn T.G."/>
            <person name="Beck B.J."/>
            <person name="De Vos P."/>
            <person name="Vandamme P."/>
            <person name="Eisen J.A."/>
            <person name="Garrity G."/>
            <person name="Hugenholtz P."/>
            <person name="Kyrpides N.C."/>
        </authorList>
    </citation>
    <scope>NUCLEOTIDE SEQUENCE [LARGE SCALE GENOMIC DNA]</scope>
    <source>
        <strain evidence="2 3">CGMCC 1.5364</strain>
    </source>
</reference>
<protein>
    <submittedName>
        <fullName evidence="2">Putative metallopeptidase DUF4344</fullName>
    </submittedName>
</protein>
<evidence type="ECO:0000313" key="2">
    <source>
        <dbReference type="EMBL" id="TWI34964.1"/>
    </source>
</evidence>
<keyword evidence="3" id="KW-1185">Reference proteome</keyword>
<feature type="signal peptide" evidence="1">
    <location>
        <begin position="1"/>
        <end position="22"/>
    </location>
</feature>
<name>A0A562NRZ3_9RHOB</name>
<comment type="caution">
    <text evidence="2">The sequence shown here is derived from an EMBL/GenBank/DDBJ whole genome shotgun (WGS) entry which is preliminary data.</text>
</comment>
<accession>A0A562NRZ3</accession>
<dbReference type="AlphaFoldDB" id="A0A562NRZ3"/>
<dbReference type="InterPro" id="IPR025644">
    <property type="entry name" value="DUF4344"/>
</dbReference>
<evidence type="ECO:0000256" key="1">
    <source>
        <dbReference type="SAM" id="SignalP"/>
    </source>
</evidence>
<sequence length="246" mass="28276">MIAKRLWALALAGACTFTPALADVARQNEFVEANIINAFYHELGHALIDTMELPVLAREEEAADAFSVLLIDELWPPEQAEWLSRDSARGWALSAATYKGQGTELWQIYALDMQRYYNAVCLWYGADPKKRRAFADDHALPRERAETCADEYYQSHKSWFGLLVHAMRNAPGDALVYEGDQSDEVGRIIKREIDRVNAHFKFPRRIRVVVESCNEANAYYELGTRRIQICREYADSFRQMARDSQM</sequence>
<dbReference type="EMBL" id="VLKU01000004">
    <property type="protein sequence ID" value="TWI34964.1"/>
    <property type="molecule type" value="Genomic_DNA"/>
</dbReference>